<dbReference type="PRINTS" id="PR01166">
    <property type="entry name" value="CYCOXIDASEII"/>
</dbReference>
<dbReference type="InterPro" id="IPR001505">
    <property type="entry name" value="Copper_CuA"/>
</dbReference>
<evidence type="ECO:0000313" key="19">
    <source>
        <dbReference type="EMBL" id="AER38715.1"/>
    </source>
</evidence>
<dbReference type="Pfam" id="PF02790">
    <property type="entry name" value="COX2_TM"/>
    <property type="match status" value="1"/>
</dbReference>
<dbReference type="RefSeq" id="YP_006073397.1">
    <property type="nucleotide sequence ID" value="NC_017616.1"/>
</dbReference>
<comment type="subcellular location">
    <subcellularLocation>
        <location evidence="1">Membrane</location>
        <topology evidence="1">Multi-pass membrane protein</topology>
    </subcellularLocation>
    <subcellularLocation>
        <location evidence="15">Mitochondrion inner membrane</location>
        <topology evidence="15">Multi-pass membrane protein</topology>
    </subcellularLocation>
</comment>
<dbReference type="GO" id="GO:0042773">
    <property type="term" value="P:ATP synthesis coupled electron transport"/>
    <property type="evidence" value="ECO:0007669"/>
    <property type="project" value="TreeGrafter"/>
</dbReference>
<keyword evidence="15" id="KW-0999">Mitochondrion inner membrane</keyword>
<dbReference type="InterPro" id="IPR002429">
    <property type="entry name" value="CcO_II-like_C"/>
</dbReference>
<evidence type="ECO:0000256" key="6">
    <source>
        <dbReference type="ARBA" id="ARBA00022692"/>
    </source>
</evidence>
<dbReference type="PANTHER" id="PTHR22888">
    <property type="entry name" value="CYTOCHROME C OXIDASE, SUBUNIT II"/>
    <property type="match status" value="1"/>
</dbReference>
<keyword evidence="8" id="KW-0460">Magnesium</keyword>
<keyword evidence="12 15" id="KW-0186">Copper</keyword>
<keyword evidence="7 15" id="KW-0479">Metal-binding</keyword>
<dbReference type="InterPro" id="IPR045187">
    <property type="entry name" value="CcO_II"/>
</dbReference>
<sequence>MAEWRQLSFEDSINSKMMNLIFFHDSAMVLIVFVMAVVGFFLVLFLLTGLSFGVNGFTSRFISSNEKLEVFWSTLPAVFLFLLGWGSLHNLYSAEVNGSAGTEPSLNVVVVGHQWYWSYEYYDSALDYAVSPVEFDSYLVPEGDLDGSLGACFRMSEVDNPMVLPSDLSFRLIFSSDDVMHSFYVPSFGLKTDCIPGRLNSNIFSVVLEGIFYGKCAEICGAYHSGMPITVEVISSSDWLGWYEGGACGEFSEFVESLSSCN</sequence>
<evidence type="ECO:0000256" key="8">
    <source>
        <dbReference type="ARBA" id="ARBA00022842"/>
    </source>
</evidence>
<dbReference type="AlphaFoldDB" id="H9M5U8"/>
<evidence type="ECO:0000259" key="18">
    <source>
        <dbReference type="PROSITE" id="PS50999"/>
    </source>
</evidence>
<dbReference type="GeneID" id="12079822"/>
<evidence type="ECO:0000256" key="10">
    <source>
        <dbReference type="ARBA" id="ARBA00022982"/>
    </source>
</evidence>
<evidence type="ECO:0000256" key="9">
    <source>
        <dbReference type="ARBA" id="ARBA00022967"/>
    </source>
</evidence>
<dbReference type="Gene3D" id="2.60.40.420">
    <property type="entry name" value="Cupredoxins - blue copper proteins"/>
    <property type="match status" value="1"/>
</dbReference>
<gene>
    <name evidence="19" type="primary">cox2</name>
</gene>
<dbReference type="EMBL" id="JN786377">
    <property type="protein sequence ID" value="AER38715.1"/>
    <property type="molecule type" value="Genomic_DNA"/>
</dbReference>
<dbReference type="PROSITE" id="PS50857">
    <property type="entry name" value="COX2_CUA"/>
    <property type="match status" value="1"/>
</dbReference>
<comment type="catalytic activity">
    <reaction evidence="14">
        <text>4 Fe(II)-[cytochrome c] + O2 + 8 H(+)(in) = 4 Fe(III)-[cytochrome c] + 2 H2O + 4 H(+)(out)</text>
        <dbReference type="Rhea" id="RHEA:11436"/>
        <dbReference type="Rhea" id="RHEA-COMP:10350"/>
        <dbReference type="Rhea" id="RHEA-COMP:14399"/>
        <dbReference type="ChEBI" id="CHEBI:15377"/>
        <dbReference type="ChEBI" id="CHEBI:15378"/>
        <dbReference type="ChEBI" id="CHEBI:15379"/>
        <dbReference type="ChEBI" id="CHEBI:29033"/>
        <dbReference type="ChEBI" id="CHEBI:29034"/>
        <dbReference type="EC" id="7.1.1.9"/>
    </reaction>
    <physiologicalReaction direction="left-to-right" evidence="14">
        <dbReference type="Rhea" id="RHEA:11437"/>
    </physiologicalReaction>
</comment>
<feature type="transmembrane region" description="Helical" evidence="16">
    <location>
        <begin position="70"/>
        <end position="88"/>
    </location>
</feature>
<feature type="domain" description="Cytochrome oxidase subunit II transmembrane region profile" evidence="18">
    <location>
        <begin position="1"/>
        <end position="98"/>
    </location>
</feature>
<dbReference type="PROSITE" id="PS00078">
    <property type="entry name" value="COX2"/>
    <property type="match status" value="1"/>
</dbReference>
<dbReference type="CTD" id="4513"/>
<comment type="cofactor">
    <cofactor evidence="15">
        <name>Cu cation</name>
        <dbReference type="ChEBI" id="CHEBI:23378"/>
    </cofactor>
    <text evidence="15">Binds a copper A center.</text>
</comment>
<geneLocation type="mitochondrion" evidence="19"/>
<protein>
    <recommendedName>
        <fullName evidence="3 15">Cytochrome c oxidase subunit 2</fullName>
    </recommendedName>
</protein>
<dbReference type="SUPFAM" id="SSF49503">
    <property type="entry name" value="Cupredoxins"/>
    <property type="match status" value="1"/>
</dbReference>
<evidence type="ECO:0000256" key="12">
    <source>
        <dbReference type="ARBA" id="ARBA00023008"/>
    </source>
</evidence>
<comment type="similarity">
    <text evidence="2 15">Belongs to the cytochrome c oxidase subunit 2 family.</text>
</comment>
<keyword evidence="10 15" id="KW-0249">Electron transport</keyword>
<organism evidence="19">
    <name type="scientific">Solen strictus</name>
    <name type="common">Gould's razor shell</name>
    <dbReference type="NCBI Taxonomy" id="194331"/>
    <lineage>
        <taxon>Eukaryota</taxon>
        <taxon>Metazoa</taxon>
        <taxon>Spiralia</taxon>
        <taxon>Lophotrochozoa</taxon>
        <taxon>Mollusca</taxon>
        <taxon>Bivalvia</taxon>
        <taxon>Autobranchia</taxon>
        <taxon>Heteroconchia</taxon>
        <taxon>Euheterodonta</taxon>
        <taxon>Imparidentia</taxon>
        <taxon>Adapedonta</taxon>
        <taxon>Solenoidea</taxon>
        <taxon>Solenidae</taxon>
        <taxon>Solen</taxon>
    </lineage>
</organism>
<reference evidence="19" key="1">
    <citation type="journal article" date="2012" name="Mitochondrial DNA">
        <title>The complete mitochondrial genome of Solen strictus (Bivalvia: Solenidae).</title>
        <authorList>
            <person name="Yuan Y."/>
            <person name="Li Q."/>
            <person name="Kong L."/>
            <person name="Yu H."/>
        </authorList>
    </citation>
    <scope>NUCLEOTIDE SEQUENCE</scope>
</reference>
<dbReference type="InterPro" id="IPR011759">
    <property type="entry name" value="Cyt_c_oxidase_su2_TM_dom"/>
</dbReference>
<dbReference type="Gene3D" id="1.10.287.90">
    <property type="match status" value="1"/>
</dbReference>
<keyword evidence="13 15" id="KW-0472">Membrane</keyword>
<dbReference type="InterPro" id="IPR036257">
    <property type="entry name" value="Cyt_c_oxidase_su2_TM_sf"/>
</dbReference>
<evidence type="ECO:0000256" key="7">
    <source>
        <dbReference type="ARBA" id="ARBA00022723"/>
    </source>
</evidence>
<dbReference type="SUPFAM" id="SSF81464">
    <property type="entry name" value="Cytochrome c oxidase subunit II-like, transmembrane region"/>
    <property type="match status" value="1"/>
</dbReference>
<dbReference type="PROSITE" id="PS50999">
    <property type="entry name" value="COX2_TM"/>
    <property type="match status" value="1"/>
</dbReference>
<evidence type="ECO:0000256" key="14">
    <source>
        <dbReference type="ARBA" id="ARBA00049512"/>
    </source>
</evidence>
<dbReference type="GO" id="GO:0004129">
    <property type="term" value="F:cytochrome-c oxidase activity"/>
    <property type="evidence" value="ECO:0007669"/>
    <property type="project" value="UniProtKB-EC"/>
</dbReference>
<keyword evidence="15 19" id="KW-0496">Mitochondrion</keyword>
<evidence type="ECO:0000259" key="17">
    <source>
        <dbReference type="PROSITE" id="PS50857"/>
    </source>
</evidence>
<evidence type="ECO:0000256" key="5">
    <source>
        <dbReference type="ARBA" id="ARBA00022660"/>
    </source>
</evidence>
<feature type="transmembrane region" description="Helical" evidence="16">
    <location>
        <begin position="21"/>
        <end position="50"/>
    </location>
</feature>
<dbReference type="PANTHER" id="PTHR22888:SF9">
    <property type="entry name" value="CYTOCHROME C OXIDASE SUBUNIT 2"/>
    <property type="match status" value="1"/>
</dbReference>
<dbReference type="InterPro" id="IPR008972">
    <property type="entry name" value="Cupredoxin"/>
</dbReference>
<dbReference type="GO" id="GO:0005507">
    <property type="term" value="F:copper ion binding"/>
    <property type="evidence" value="ECO:0007669"/>
    <property type="project" value="InterPro"/>
</dbReference>
<keyword evidence="4 15" id="KW-0813">Transport</keyword>
<evidence type="ECO:0000256" key="2">
    <source>
        <dbReference type="ARBA" id="ARBA00007866"/>
    </source>
</evidence>
<keyword evidence="5 15" id="KW-0679">Respiratory chain</keyword>
<evidence type="ECO:0000256" key="16">
    <source>
        <dbReference type="SAM" id="Phobius"/>
    </source>
</evidence>
<evidence type="ECO:0000256" key="11">
    <source>
        <dbReference type="ARBA" id="ARBA00022989"/>
    </source>
</evidence>
<dbReference type="Pfam" id="PF00116">
    <property type="entry name" value="COX2"/>
    <property type="match status" value="1"/>
</dbReference>
<proteinExistence type="inferred from homology"/>
<evidence type="ECO:0000256" key="15">
    <source>
        <dbReference type="RuleBase" id="RU000457"/>
    </source>
</evidence>
<keyword evidence="6 15" id="KW-0812">Transmembrane</keyword>
<dbReference type="GO" id="GO:0005743">
    <property type="term" value="C:mitochondrial inner membrane"/>
    <property type="evidence" value="ECO:0007669"/>
    <property type="project" value="UniProtKB-SubCell"/>
</dbReference>
<accession>H9M5U8</accession>
<keyword evidence="11 16" id="KW-1133">Transmembrane helix</keyword>
<name>H9M5U8_9BIVA</name>
<evidence type="ECO:0000256" key="13">
    <source>
        <dbReference type="ARBA" id="ARBA00023136"/>
    </source>
</evidence>
<evidence type="ECO:0000256" key="4">
    <source>
        <dbReference type="ARBA" id="ARBA00022448"/>
    </source>
</evidence>
<evidence type="ECO:0000256" key="3">
    <source>
        <dbReference type="ARBA" id="ARBA00015946"/>
    </source>
</evidence>
<comment type="function">
    <text evidence="15">Component of the cytochrome c oxidase, the last enzyme in the mitochondrial electron transport chain which drives oxidative phosphorylation. The respiratory chain contains 3 multisubunit complexes succinate dehydrogenase (complex II, CII), ubiquinol-cytochrome c oxidoreductase (cytochrome b-c1 complex, complex III, CIII) and cytochrome c oxidase (complex IV, CIV), that cooperate to transfer electrons derived from NADH and succinate to molecular oxygen, creating an electrochemical gradient over the inner membrane that drives transmembrane transport and the ATP synthase. Cytochrome c oxidase is the component of the respiratory chain that catalyzes the reduction of oxygen to water. Electrons originating from reduced cytochrome c in the intermembrane space (IMS) are transferred via the dinuclear copper A center (CU(A)) of subunit 2 and heme A of subunit 1 to the active site in subunit 1, a binuclear center (BNC) formed by heme A3 and copper B (CU(B)). The BNC reduces molecular oxygen to 2 water molecules using 4 electrons from cytochrome c in the IMS and 4 protons from the mitochondrial matrix.</text>
</comment>
<keyword evidence="9" id="KW-1278">Translocase</keyword>
<evidence type="ECO:0000256" key="1">
    <source>
        <dbReference type="ARBA" id="ARBA00004141"/>
    </source>
</evidence>
<feature type="domain" description="Cytochrome oxidase subunit II copper A binding" evidence="17">
    <location>
        <begin position="103"/>
        <end position="245"/>
    </location>
</feature>